<protein>
    <submittedName>
        <fullName evidence="1">Uncharacterized protein</fullName>
    </submittedName>
</protein>
<dbReference type="Proteomes" id="UP000093807">
    <property type="component" value="Unassembled WGS sequence"/>
</dbReference>
<dbReference type="AlphaFoldDB" id="A0A199XQ62"/>
<keyword evidence="2" id="KW-1185">Reference proteome</keyword>
<reference evidence="1 2" key="1">
    <citation type="submission" date="2016-06" db="EMBL/GenBank/DDBJ databases">
        <title>Draft genome sequence of Flavobacterium succinicans strain DD5b.</title>
        <authorList>
            <person name="Poehlein A."/>
            <person name="Daniel R."/>
            <person name="Simeonova D.D."/>
        </authorList>
    </citation>
    <scope>NUCLEOTIDE SEQUENCE [LARGE SCALE GENOMIC DNA]</scope>
    <source>
        <strain evidence="1 2">DD5b</strain>
    </source>
</reference>
<evidence type="ECO:0000313" key="1">
    <source>
        <dbReference type="EMBL" id="OAZ03883.1"/>
    </source>
</evidence>
<proteinExistence type="predicted"/>
<sequence>MKQVWVLLFLGSTFLTFGQIRLASHPLELKKAKEYHQIINTSDRQNDNVFVFATDKEKTTILKYSPFLFFKDSMVTKRPDIGYKLMAGYSFGADENPTLYWSDSNFKSIIAVHYDMVGKTTSTNYFQLPLQRETLLHAFNENNNFYVLTKKNDAEALVLYIFKDGKKSQYLLDFTGFEFLNSKKEPINLSLILAVLPLEKIETRAYNPLFKATSKSKFYVRENDILFTFDHNLNETQLFQLDFKTLKLIERNIPQFPLKRLNGLSNSYYHENKIYQLTANDEELHFGYKDFETDTVIKEYTVTKNDTITFKNSPLFAQVMNQRPKAIKATAKFLKQLSSSDLGVTVYKTPKNLLLTIGGNQEVEQVSTGFAPNGGDFVTNSYFIPLNVYFESVLDKKGNHFHSKPEPLATDFISQFSYENPQAVLQSTFRHKNYYINGYYDTKLKQFVMQKFYDGF</sequence>
<name>A0A199XQ62_9FLAO</name>
<gene>
    <name evidence="1" type="ORF">FLB_15720</name>
</gene>
<dbReference type="PATRIC" id="fig|29536.5.peg.1648"/>
<evidence type="ECO:0000313" key="2">
    <source>
        <dbReference type="Proteomes" id="UP000093807"/>
    </source>
</evidence>
<accession>A0A199XQ62</accession>
<dbReference type="RefSeq" id="WP_064715383.1">
    <property type="nucleotide sequence ID" value="NZ_JMTM01000046.1"/>
</dbReference>
<comment type="caution">
    <text evidence="1">The sequence shown here is derived from an EMBL/GenBank/DDBJ whole genome shotgun (WGS) entry which is preliminary data.</text>
</comment>
<dbReference type="EMBL" id="JMTM01000046">
    <property type="protein sequence ID" value="OAZ03883.1"/>
    <property type="molecule type" value="Genomic_DNA"/>
</dbReference>
<organism evidence="1 2">
    <name type="scientific">Flavobacterium succinicans</name>
    <dbReference type="NCBI Taxonomy" id="29536"/>
    <lineage>
        <taxon>Bacteria</taxon>
        <taxon>Pseudomonadati</taxon>
        <taxon>Bacteroidota</taxon>
        <taxon>Flavobacteriia</taxon>
        <taxon>Flavobacteriales</taxon>
        <taxon>Flavobacteriaceae</taxon>
        <taxon>Flavobacterium</taxon>
    </lineage>
</organism>
<dbReference type="OrthoDB" id="1331096at2"/>